<evidence type="ECO:0008006" key="3">
    <source>
        <dbReference type="Google" id="ProtNLM"/>
    </source>
</evidence>
<dbReference type="InterPro" id="IPR010921">
    <property type="entry name" value="Trp_repressor/repl_initiator"/>
</dbReference>
<protein>
    <recommendedName>
        <fullName evidence="3">Chromosomal replication initiator DnaA C-terminal domain-containing protein</fullName>
    </recommendedName>
</protein>
<organism evidence="1 2">
    <name type="scientific">Bacteroides clarus</name>
    <dbReference type="NCBI Taxonomy" id="626929"/>
    <lineage>
        <taxon>Bacteria</taxon>
        <taxon>Pseudomonadati</taxon>
        <taxon>Bacteroidota</taxon>
        <taxon>Bacteroidia</taxon>
        <taxon>Bacteroidales</taxon>
        <taxon>Bacteroidaceae</taxon>
        <taxon>Bacteroides</taxon>
    </lineage>
</organism>
<dbReference type="SUPFAM" id="SSF48295">
    <property type="entry name" value="TrpR-like"/>
    <property type="match status" value="1"/>
</dbReference>
<sequence>MCKSEIFAETINLVSQETEIPVNRILSSDKDTETVDARYLLVRLLVERGMYPSQIALQIHKTKRAINYMISNFQERMEGGKMLRIYWENIKKSLGNN</sequence>
<dbReference type="Proteomes" id="UP000195386">
    <property type="component" value="Unassembled WGS sequence"/>
</dbReference>
<gene>
    <name evidence="1" type="ORF">B5F97_12160</name>
</gene>
<proteinExistence type="predicted"/>
<name>A0A1Y3YT64_9BACE</name>
<comment type="caution">
    <text evidence="1">The sequence shown here is derived from an EMBL/GenBank/DDBJ whole genome shotgun (WGS) entry which is preliminary data.</text>
</comment>
<dbReference type="AlphaFoldDB" id="A0A1Y3YT64"/>
<reference evidence="2" key="1">
    <citation type="submission" date="2017-04" db="EMBL/GenBank/DDBJ databases">
        <title>Function of individual gut microbiota members based on whole genome sequencing of pure cultures obtained from chicken caecum.</title>
        <authorList>
            <person name="Medvecky M."/>
            <person name="Cejkova D."/>
            <person name="Polansky O."/>
            <person name="Karasova D."/>
            <person name="Kubasova T."/>
            <person name="Cizek A."/>
            <person name="Rychlik I."/>
        </authorList>
    </citation>
    <scope>NUCLEOTIDE SEQUENCE [LARGE SCALE GENOMIC DNA]</scope>
    <source>
        <strain evidence="2">An43</strain>
    </source>
</reference>
<dbReference type="GO" id="GO:0043565">
    <property type="term" value="F:sequence-specific DNA binding"/>
    <property type="evidence" value="ECO:0007669"/>
    <property type="project" value="InterPro"/>
</dbReference>
<dbReference type="Gene3D" id="1.10.1750.10">
    <property type="match status" value="1"/>
</dbReference>
<evidence type="ECO:0000313" key="1">
    <source>
        <dbReference type="EMBL" id="OUO00532.1"/>
    </source>
</evidence>
<dbReference type="EMBL" id="NFII01000011">
    <property type="protein sequence ID" value="OUO00532.1"/>
    <property type="molecule type" value="Genomic_DNA"/>
</dbReference>
<dbReference type="GeneID" id="61678319"/>
<accession>A0A1Y3YT64</accession>
<dbReference type="RefSeq" id="WP_087426485.1">
    <property type="nucleotide sequence ID" value="NZ_CABIZW010000001.1"/>
</dbReference>
<evidence type="ECO:0000313" key="2">
    <source>
        <dbReference type="Proteomes" id="UP000195386"/>
    </source>
</evidence>